<proteinExistence type="predicted"/>
<reference evidence="2 3" key="1">
    <citation type="submission" date="2014-02" db="EMBL/GenBank/DDBJ databases">
        <title>Genome sequence of Brachybacterium phenoliresistens strain W13A50.</title>
        <authorList>
            <person name="Wang X."/>
        </authorList>
    </citation>
    <scope>NUCLEOTIDE SEQUENCE [LARGE SCALE GENOMIC DNA]</scope>
    <source>
        <strain evidence="2 3">W13A50</strain>
    </source>
</reference>
<dbReference type="EMBL" id="JDYK01000014">
    <property type="protein sequence ID" value="EWS80630.1"/>
    <property type="molecule type" value="Genomic_DNA"/>
</dbReference>
<dbReference type="SUPFAM" id="SSF53850">
    <property type="entry name" value="Periplasmic binding protein-like II"/>
    <property type="match status" value="1"/>
</dbReference>
<dbReference type="OrthoDB" id="3225049at2"/>
<comment type="caution">
    <text evidence="2">The sequence shown here is derived from an EMBL/GenBank/DDBJ whole genome shotgun (WGS) entry which is preliminary data.</text>
</comment>
<dbReference type="Gene3D" id="3.40.190.10">
    <property type="entry name" value="Periplasmic binding protein-like II"/>
    <property type="match status" value="2"/>
</dbReference>
<dbReference type="eggNOG" id="COG1653">
    <property type="taxonomic scope" value="Bacteria"/>
</dbReference>
<dbReference type="Proteomes" id="UP000023067">
    <property type="component" value="Unassembled WGS sequence"/>
</dbReference>
<dbReference type="PANTHER" id="PTHR43649">
    <property type="entry name" value="ARABINOSE-BINDING PROTEIN-RELATED"/>
    <property type="match status" value="1"/>
</dbReference>
<dbReference type="InterPro" id="IPR050490">
    <property type="entry name" value="Bact_solute-bd_prot1"/>
</dbReference>
<organism evidence="2 3">
    <name type="scientific">Brachybacterium phenoliresistens</name>
    <dbReference type="NCBI Taxonomy" id="396014"/>
    <lineage>
        <taxon>Bacteria</taxon>
        <taxon>Bacillati</taxon>
        <taxon>Actinomycetota</taxon>
        <taxon>Actinomycetes</taxon>
        <taxon>Micrococcales</taxon>
        <taxon>Dermabacteraceae</taxon>
        <taxon>Brachybacterium</taxon>
    </lineage>
</organism>
<dbReference type="InterPro" id="IPR006059">
    <property type="entry name" value="SBP"/>
</dbReference>
<dbReference type="RefSeq" id="WP_038373235.1">
    <property type="nucleotide sequence ID" value="NZ_BAAAOW010000002.1"/>
</dbReference>
<evidence type="ECO:0008006" key="4">
    <source>
        <dbReference type="Google" id="ProtNLM"/>
    </source>
</evidence>
<evidence type="ECO:0000256" key="1">
    <source>
        <dbReference type="SAM" id="MobiDB-lite"/>
    </source>
</evidence>
<name>Z9JQG2_9MICO</name>
<dbReference type="PATRIC" id="fig|396014.3.peg.2622"/>
<feature type="compositionally biased region" description="Low complexity" evidence="1">
    <location>
        <begin position="23"/>
        <end position="33"/>
    </location>
</feature>
<dbReference type="PANTHER" id="PTHR43649:SF12">
    <property type="entry name" value="DIACETYLCHITOBIOSE BINDING PROTEIN DASA"/>
    <property type="match status" value="1"/>
</dbReference>
<evidence type="ECO:0000313" key="2">
    <source>
        <dbReference type="EMBL" id="EWS80630.1"/>
    </source>
</evidence>
<dbReference type="STRING" id="396014.BF93_02965"/>
<protein>
    <recommendedName>
        <fullName evidence="4">ABC transporter substrate-binding protein</fullName>
    </recommendedName>
</protein>
<dbReference type="Pfam" id="PF01547">
    <property type="entry name" value="SBP_bac_1"/>
    <property type="match status" value="1"/>
</dbReference>
<dbReference type="HOGENOM" id="CLU_021021_2_0_11"/>
<gene>
    <name evidence="2" type="ORF">BF93_02965</name>
</gene>
<evidence type="ECO:0000313" key="3">
    <source>
        <dbReference type="Proteomes" id="UP000023067"/>
    </source>
</evidence>
<keyword evidence="3" id="KW-1185">Reference proteome</keyword>
<dbReference type="AlphaFoldDB" id="Z9JQG2"/>
<sequence length="603" mass="65102">MSPVPPTTSPAASVPDPGPGPSPSSAAAPSGRTMARRALLAGGLAIPAAALAACSDGSGGSTSADVPQVDYVQGSSSLKVELGPEIDGVPYPEGYIGPKARESEPFGDGQTEFTILTRTDTGLDLAENAHSLYLEERTGVRIAYQTVPQGEEGAPKVNAVISSGDLPDALMLGPEWMGGFTKAQLYAYGQQGLFQPLDQLIDEYAPQLQELFAQNPDLRASWTAPDGAMYGMPAVNQCYHCASSGVRTWVHQPSLEAAGWSEQPATLEEFEQMLRDMKAANPELLPMSGDKTVPPFGLIGATFLDTGINWLRRDGDAIVYTPMDEAFREVYAVVARLVRDGLLDPNAFTQDNDQFQRLTMDPAGSRVGVVQNGNQFGVAEVDYADPAARWREFVPLAPFSGPGGDPIIPWNENHGEATGLVVTSACEDPATLVRWADFQLGLLPTLEMRLGRQDQHWQWASEGQLGIDGRPALYTKIPGEKENVTWPEFGPYNLGMDVRHGENVDELTSVEPVLYQAGKMYETYRNPLESVFIPPFFDAAQSAEIGELRANLDGIFAQGAAHMCLGDLDPTDDADWQSYLEPFTAAGVERYLEVLTEADRARA</sequence>
<accession>Z9JQG2</accession>
<feature type="region of interest" description="Disordered" evidence="1">
    <location>
        <begin position="1"/>
        <end position="33"/>
    </location>
</feature>